<dbReference type="GO" id="GO:0015074">
    <property type="term" value="P:DNA integration"/>
    <property type="evidence" value="ECO:0007669"/>
    <property type="project" value="InterPro"/>
</dbReference>
<dbReference type="InterPro" id="IPR001584">
    <property type="entry name" value="Integrase_cat-core"/>
</dbReference>
<feature type="non-terminal residue" evidence="2">
    <location>
        <position position="1"/>
    </location>
</feature>
<dbReference type="InterPro" id="IPR012337">
    <property type="entry name" value="RNaseH-like_sf"/>
</dbReference>
<dbReference type="OrthoDB" id="6506414at2759"/>
<accession>A0A443RX70</accession>
<dbReference type="PROSITE" id="PS50994">
    <property type="entry name" value="INTEGRASE"/>
    <property type="match status" value="1"/>
</dbReference>
<organism evidence="2 3">
    <name type="scientific">Leptotrombidium deliense</name>
    <dbReference type="NCBI Taxonomy" id="299467"/>
    <lineage>
        <taxon>Eukaryota</taxon>
        <taxon>Metazoa</taxon>
        <taxon>Ecdysozoa</taxon>
        <taxon>Arthropoda</taxon>
        <taxon>Chelicerata</taxon>
        <taxon>Arachnida</taxon>
        <taxon>Acari</taxon>
        <taxon>Acariformes</taxon>
        <taxon>Trombidiformes</taxon>
        <taxon>Prostigmata</taxon>
        <taxon>Anystina</taxon>
        <taxon>Parasitengona</taxon>
        <taxon>Trombiculoidea</taxon>
        <taxon>Trombiculidae</taxon>
        <taxon>Leptotrombidium</taxon>
    </lineage>
</organism>
<dbReference type="Gene3D" id="3.30.420.10">
    <property type="entry name" value="Ribonuclease H-like superfamily/Ribonuclease H"/>
    <property type="match status" value="1"/>
</dbReference>
<evidence type="ECO:0000313" key="3">
    <source>
        <dbReference type="Proteomes" id="UP000288716"/>
    </source>
</evidence>
<dbReference type="Proteomes" id="UP000288716">
    <property type="component" value="Unassembled WGS sequence"/>
</dbReference>
<sequence>IPIKDITAETVARNILSGWVARFGCPSRITTDQGRQFESCLFNELMKLLGTNRIHTTAFHPQSNGMVERLHRQLKAAIIAYDTLTWTKVLPLILLGIRSALKPDLQASSAE</sequence>
<gene>
    <name evidence="2" type="ORF">B4U80_06179</name>
</gene>
<feature type="non-terminal residue" evidence="2">
    <location>
        <position position="111"/>
    </location>
</feature>
<proteinExistence type="predicted"/>
<name>A0A443RX70_9ACAR</name>
<evidence type="ECO:0000313" key="2">
    <source>
        <dbReference type="EMBL" id="RWS19738.1"/>
    </source>
</evidence>
<dbReference type="SUPFAM" id="SSF53098">
    <property type="entry name" value="Ribonuclease H-like"/>
    <property type="match status" value="1"/>
</dbReference>
<comment type="caution">
    <text evidence="2">The sequence shown here is derived from an EMBL/GenBank/DDBJ whole genome shotgun (WGS) entry which is preliminary data.</text>
</comment>
<dbReference type="EMBL" id="NCKV01023153">
    <property type="protein sequence ID" value="RWS19738.1"/>
    <property type="molecule type" value="Genomic_DNA"/>
</dbReference>
<protein>
    <submittedName>
        <fullName evidence="2">Protein NYNRIN-like protein</fullName>
    </submittedName>
</protein>
<reference evidence="2 3" key="1">
    <citation type="journal article" date="2018" name="Gigascience">
        <title>Genomes of trombidid mites reveal novel predicted allergens and laterally-transferred genes associated with secondary metabolism.</title>
        <authorList>
            <person name="Dong X."/>
            <person name="Chaisiri K."/>
            <person name="Xia D."/>
            <person name="Armstrong S.D."/>
            <person name="Fang Y."/>
            <person name="Donnelly M.J."/>
            <person name="Kadowaki T."/>
            <person name="McGarry J.W."/>
            <person name="Darby A.C."/>
            <person name="Makepeace B.L."/>
        </authorList>
    </citation>
    <scope>NUCLEOTIDE SEQUENCE [LARGE SCALE GENOMIC DNA]</scope>
    <source>
        <strain evidence="2">UoL-UT</strain>
    </source>
</reference>
<dbReference type="PANTHER" id="PTHR38681">
    <property type="entry name" value="RETROVIRUS-RELATED POL POLYPROTEIN FROM TRANSPOSON 412-LIKE PROTEIN-RELATED"/>
    <property type="match status" value="1"/>
</dbReference>
<dbReference type="VEuPathDB" id="VectorBase:LDEU012302"/>
<dbReference type="GO" id="GO:0003676">
    <property type="term" value="F:nucleic acid binding"/>
    <property type="evidence" value="ECO:0007669"/>
    <property type="project" value="InterPro"/>
</dbReference>
<dbReference type="InterPro" id="IPR036397">
    <property type="entry name" value="RNaseH_sf"/>
</dbReference>
<keyword evidence="3" id="KW-1185">Reference proteome</keyword>
<dbReference type="STRING" id="299467.A0A443RX70"/>
<dbReference type="AlphaFoldDB" id="A0A443RX70"/>
<evidence type="ECO:0000259" key="1">
    <source>
        <dbReference type="PROSITE" id="PS50994"/>
    </source>
</evidence>
<feature type="domain" description="Integrase catalytic" evidence="1">
    <location>
        <begin position="1"/>
        <end position="111"/>
    </location>
</feature>
<dbReference type="PANTHER" id="PTHR38681:SF1">
    <property type="entry name" value="RETROVIRUS-RELATED POL POLYPROTEIN FROM TRANSPOSON 412-LIKE PROTEIN"/>
    <property type="match status" value="1"/>
</dbReference>